<comment type="caution">
    <text evidence="2">The sequence shown here is derived from an EMBL/GenBank/DDBJ whole genome shotgun (WGS) entry which is preliminary data.</text>
</comment>
<evidence type="ECO:0000259" key="1">
    <source>
        <dbReference type="Pfam" id="PF00582"/>
    </source>
</evidence>
<accession>A0A918W0U8</accession>
<proteinExistence type="predicted"/>
<feature type="domain" description="UspA" evidence="1">
    <location>
        <begin position="2"/>
        <end position="136"/>
    </location>
</feature>
<protein>
    <recommendedName>
        <fullName evidence="1">UspA domain-containing protein</fullName>
    </recommendedName>
</protein>
<dbReference type="Gene3D" id="3.40.50.12370">
    <property type="match status" value="1"/>
</dbReference>
<sequence>MNVLILSDFSAVAINATHYAMDLLQKEEVHFTLLNIYVSEPGATEEAITEKRNATKAILEERVQKLSARFKGRLHRVSGCYFEGKLVNAARDFVQKNEVDLIVMGAVSKRFHHKTILGDHTFEIISKIKCNILAVPEDSSFTGLKRMLMPVDFSASFGNRNLQFLNFGKFFHKTRLSVREIMNTPDREDEKRLKQELFKDLNHIRADFATLDESAVYDQKTWTDIQNKFDLIVILGKNIKICERLLHNRHGLYTSAPNRLPILVLHD</sequence>
<dbReference type="CDD" id="cd00293">
    <property type="entry name" value="USP-like"/>
    <property type="match status" value="1"/>
</dbReference>
<evidence type="ECO:0000313" key="3">
    <source>
        <dbReference type="Proteomes" id="UP000610456"/>
    </source>
</evidence>
<dbReference type="SUPFAM" id="SSF52402">
    <property type="entry name" value="Adenine nucleotide alpha hydrolases-like"/>
    <property type="match status" value="1"/>
</dbReference>
<dbReference type="EMBL" id="BMXB01000016">
    <property type="protein sequence ID" value="GHA46725.1"/>
    <property type="molecule type" value="Genomic_DNA"/>
</dbReference>
<dbReference type="InterPro" id="IPR006016">
    <property type="entry name" value="UspA"/>
</dbReference>
<name>A0A918W0U8_9FLAO</name>
<gene>
    <name evidence="2" type="ORF">GCM10007103_29710</name>
</gene>
<dbReference type="Pfam" id="PF00582">
    <property type="entry name" value="Usp"/>
    <property type="match status" value="1"/>
</dbReference>
<evidence type="ECO:0000313" key="2">
    <source>
        <dbReference type="EMBL" id="GHA46725.1"/>
    </source>
</evidence>
<reference evidence="2" key="2">
    <citation type="submission" date="2020-09" db="EMBL/GenBank/DDBJ databases">
        <authorList>
            <person name="Sun Q."/>
            <person name="Kim S."/>
        </authorList>
    </citation>
    <scope>NUCLEOTIDE SEQUENCE</scope>
    <source>
        <strain evidence="2">KCTC 12719</strain>
    </source>
</reference>
<dbReference type="AlphaFoldDB" id="A0A918W0U8"/>
<keyword evidence="3" id="KW-1185">Reference proteome</keyword>
<reference evidence="2" key="1">
    <citation type="journal article" date="2014" name="Int. J. Syst. Evol. Microbiol.">
        <title>Complete genome sequence of Corynebacterium casei LMG S-19264T (=DSM 44701T), isolated from a smear-ripened cheese.</title>
        <authorList>
            <consortium name="US DOE Joint Genome Institute (JGI-PGF)"/>
            <person name="Walter F."/>
            <person name="Albersmeier A."/>
            <person name="Kalinowski J."/>
            <person name="Ruckert C."/>
        </authorList>
    </citation>
    <scope>NUCLEOTIDE SEQUENCE</scope>
    <source>
        <strain evidence="2">KCTC 12719</strain>
    </source>
</reference>
<dbReference type="Proteomes" id="UP000610456">
    <property type="component" value="Unassembled WGS sequence"/>
</dbReference>
<organism evidence="2 3">
    <name type="scientific">Salinimicrobium marinum</name>
    <dbReference type="NCBI Taxonomy" id="680283"/>
    <lineage>
        <taxon>Bacteria</taxon>
        <taxon>Pseudomonadati</taxon>
        <taxon>Bacteroidota</taxon>
        <taxon>Flavobacteriia</taxon>
        <taxon>Flavobacteriales</taxon>
        <taxon>Flavobacteriaceae</taxon>
        <taxon>Salinimicrobium</taxon>
    </lineage>
</organism>